<reference evidence="1 2" key="1">
    <citation type="submission" date="2020-08" db="EMBL/GenBank/DDBJ databases">
        <title>Genomic Encyclopedia of Type Strains, Phase IV (KMG-V): Genome sequencing to study the core and pangenomes of soil and plant-associated prokaryotes.</title>
        <authorList>
            <person name="Whitman W."/>
        </authorList>
    </citation>
    <scope>NUCLEOTIDE SEQUENCE [LARGE SCALE GENOMIC DNA]</scope>
    <source>
        <strain evidence="1 2">M8UP14</strain>
    </source>
</reference>
<dbReference type="AlphaFoldDB" id="A0A7W7ZBV1"/>
<keyword evidence="2" id="KW-1185">Reference proteome</keyword>
<organism evidence="1 2">
    <name type="scientific">Granulicella aggregans</name>
    <dbReference type="NCBI Taxonomy" id="474949"/>
    <lineage>
        <taxon>Bacteria</taxon>
        <taxon>Pseudomonadati</taxon>
        <taxon>Acidobacteriota</taxon>
        <taxon>Terriglobia</taxon>
        <taxon>Terriglobales</taxon>
        <taxon>Acidobacteriaceae</taxon>
        <taxon>Granulicella</taxon>
    </lineage>
</organism>
<dbReference type="Proteomes" id="UP000540989">
    <property type="component" value="Unassembled WGS sequence"/>
</dbReference>
<comment type="caution">
    <text evidence="1">The sequence shown here is derived from an EMBL/GenBank/DDBJ whole genome shotgun (WGS) entry which is preliminary data.</text>
</comment>
<proteinExistence type="predicted"/>
<name>A0A7W7ZBV1_9BACT</name>
<evidence type="ECO:0000313" key="2">
    <source>
        <dbReference type="Proteomes" id="UP000540989"/>
    </source>
</evidence>
<sequence length="51" mass="5142">MCPVCLTSAMLIAGSVLSAGGITAIVVRKLGGRSAGEFHPIPTPATEEHHG</sequence>
<dbReference type="EMBL" id="JACHIP010000002">
    <property type="protein sequence ID" value="MBB5057039.1"/>
    <property type="molecule type" value="Genomic_DNA"/>
</dbReference>
<accession>A0A7W7ZBV1</accession>
<evidence type="ECO:0000313" key="1">
    <source>
        <dbReference type="EMBL" id="MBB5057039.1"/>
    </source>
</evidence>
<gene>
    <name evidence="1" type="ORF">HDF16_001724</name>
</gene>
<protein>
    <submittedName>
        <fullName evidence="1">Uncharacterized protein</fullName>
    </submittedName>
</protein>